<dbReference type="EMBL" id="LJIJ01000063">
    <property type="protein sequence ID" value="ODN03795.1"/>
    <property type="molecule type" value="Genomic_DNA"/>
</dbReference>
<dbReference type="AlphaFoldDB" id="A0A1D2NFB6"/>
<organism evidence="1 2">
    <name type="scientific">Orchesella cincta</name>
    <name type="common">Springtail</name>
    <name type="synonym">Podura cincta</name>
    <dbReference type="NCBI Taxonomy" id="48709"/>
    <lineage>
        <taxon>Eukaryota</taxon>
        <taxon>Metazoa</taxon>
        <taxon>Ecdysozoa</taxon>
        <taxon>Arthropoda</taxon>
        <taxon>Hexapoda</taxon>
        <taxon>Collembola</taxon>
        <taxon>Entomobryomorpha</taxon>
        <taxon>Entomobryoidea</taxon>
        <taxon>Orchesellidae</taxon>
        <taxon>Orchesellinae</taxon>
        <taxon>Orchesella</taxon>
    </lineage>
</organism>
<protein>
    <submittedName>
        <fullName evidence="1">Uncharacterized protein</fullName>
    </submittedName>
</protein>
<proteinExistence type="predicted"/>
<keyword evidence="2" id="KW-1185">Reference proteome</keyword>
<name>A0A1D2NFB6_ORCCI</name>
<dbReference type="Proteomes" id="UP000094527">
    <property type="component" value="Unassembled WGS sequence"/>
</dbReference>
<gene>
    <name evidence="1" type="ORF">Ocin01_02880</name>
</gene>
<evidence type="ECO:0000313" key="2">
    <source>
        <dbReference type="Proteomes" id="UP000094527"/>
    </source>
</evidence>
<accession>A0A1D2NFB6</accession>
<sequence>VTSAQITFSRQWVRGKYPGDNDGGESPEFQRAAKAVGKRTFPRYIKSDYVPILVNAHVLEEIYERSREPPLSPSAQLAFENVRK</sequence>
<feature type="non-terminal residue" evidence="1">
    <location>
        <position position="1"/>
    </location>
</feature>
<reference evidence="1 2" key="1">
    <citation type="journal article" date="2016" name="Genome Biol. Evol.">
        <title>Gene Family Evolution Reflects Adaptation to Soil Environmental Stressors in the Genome of the Collembolan Orchesella cincta.</title>
        <authorList>
            <person name="Faddeeva-Vakhrusheva A."/>
            <person name="Derks M.F."/>
            <person name="Anvar S.Y."/>
            <person name="Agamennone V."/>
            <person name="Suring W."/>
            <person name="Smit S."/>
            <person name="van Straalen N.M."/>
            <person name="Roelofs D."/>
        </authorList>
    </citation>
    <scope>NUCLEOTIDE SEQUENCE [LARGE SCALE GENOMIC DNA]</scope>
    <source>
        <tissue evidence="1">Mixed pool</tissue>
    </source>
</reference>
<comment type="caution">
    <text evidence="1">The sequence shown here is derived from an EMBL/GenBank/DDBJ whole genome shotgun (WGS) entry which is preliminary data.</text>
</comment>
<evidence type="ECO:0000313" key="1">
    <source>
        <dbReference type="EMBL" id="ODN03795.1"/>
    </source>
</evidence>